<comment type="caution">
    <text evidence="3">The sequence shown here is derived from an EMBL/GenBank/DDBJ whole genome shotgun (WGS) entry which is preliminary data.</text>
</comment>
<gene>
    <name evidence="3" type="ORF">Cpa01nite_15900</name>
</gene>
<feature type="transmembrane region" description="Helical" evidence="2">
    <location>
        <begin position="30"/>
        <end position="47"/>
    </location>
</feature>
<proteinExistence type="predicted"/>
<evidence type="ECO:0000256" key="1">
    <source>
        <dbReference type="SAM" id="MobiDB-lite"/>
    </source>
</evidence>
<evidence type="ECO:0000256" key="2">
    <source>
        <dbReference type="SAM" id="Phobius"/>
    </source>
</evidence>
<evidence type="ECO:0000313" key="3">
    <source>
        <dbReference type="EMBL" id="GIG36209.1"/>
    </source>
</evidence>
<dbReference type="EMBL" id="BONO01000010">
    <property type="protein sequence ID" value="GIG36209.1"/>
    <property type="molecule type" value="Genomic_DNA"/>
</dbReference>
<keyword evidence="4" id="KW-1185">Reference proteome</keyword>
<feature type="region of interest" description="Disordered" evidence="1">
    <location>
        <begin position="1"/>
        <end position="23"/>
    </location>
</feature>
<keyword evidence="2" id="KW-0472">Membrane</keyword>
<keyword evidence="2" id="KW-1133">Transmembrane helix</keyword>
<dbReference type="AlphaFoldDB" id="A0A919P8A6"/>
<feature type="transmembrane region" description="Helical" evidence="2">
    <location>
        <begin position="53"/>
        <end position="70"/>
    </location>
</feature>
<dbReference type="Proteomes" id="UP000642125">
    <property type="component" value="Unassembled WGS sequence"/>
</dbReference>
<name>A0A919P8A6_9CELL</name>
<sequence>MGDVPTPRPVDAAAHRDPAVDPGPGAARRWLPVALGVLIGLVASAWFPEHRVPLVLATVVVGSVASWVRARRRR</sequence>
<evidence type="ECO:0000313" key="4">
    <source>
        <dbReference type="Proteomes" id="UP000642125"/>
    </source>
</evidence>
<accession>A0A919P8A6</accession>
<keyword evidence="2" id="KW-0812">Transmembrane</keyword>
<reference evidence="3" key="1">
    <citation type="submission" date="2021-01" db="EMBL/GenBank/DDBJ databases">
        <title>Whole genome shotgun sequence of Cellulomonas pakistanensis NBRC 110800.</title>
        <authorList>
            <person name="Komaki H."/>
            <person name="Tamura T."/>
        </authorList>
    </citation>
    <scope>NUCLEOTIDE SEQUENCE</scope>
    <source>
        <strain evidence="3">NBRC 110800</strain>
    </source>
</reference>
<dbReference type="RefSeq" id="WP_203668238.1">
    <property type="nucleotide sequence ID" value="NZ_BONO01000010.1"/>
</dbReference>
<protein>
    <submittedName>
        <fullName evidence="3">Uncharacterized protein</fullName>
    </submittedName>
</protein>
<organism evidence="3 4">
    <name type="scientific">Cellulomonas pakistanensis</name>
    <dbReference type="NCBI Taxonomy" id="992287"/>
    <lineage>
        <taxon>Bacteria</taxon>
        <taxon>Bacillati</taxon>
        <taxon>Actinomycetota</taxon>
        <taxon>Actinomycetes</taxon>
        <taxon>Micrococcales</taxon>
        <taxon>Cellulomonadaceae</taxon>
        <taxon>Cellulomonas</taxon>
    </lineage>
</organism>